<name>A0A067KM26_JATCU</name>
<organism evidence="3 4">
    <name type="scientific">Jatropha curcas</name>
    <name type="common">Barbados nut</name>
    <dbReference type="NCBI Taxonomy" id="180498"/>
    <lineage>
        <taxon>Eukaryota</taxon>
        <taxon>Viridiplantae</taxon>
        <taxon>Streptophyta</taxon>
        <taxon>Embryophyta</taxon>
        <taxon>Tracheophyta</taxon>
        <taxon>Spermatophyta</taxon>
        <taxon>Magnoliopsida</taxon>
        <taxon>eudicotyledons</taxon>
        <taxon>Gunneridae</taxon>
        <taxon>Pentapetalae</taxon>
        <taxon>rosids</taxon>
        <taxon>fabids</taxon>
        <taxon>Malpighiales</taxon>
        <taxon>Euphorbiaceae</taxon>
        <taxon>Crotonoideae</taxon>
        <taxon>Jatropheae</taxon>
        <taxon>Jatropha</taxon>
    </lineage>
</organism>
<evidence type="ECO:0000259" key="2">
    <source>
        <dbReference type="PROSITE" id="PS50222"/>
    </source>
</evidence>
<sequence>MEKIRLDASAYYRNLPPAEKQRVKIGFSALDKTGSGKVSLKQYSEYFKQRGLVELTYPYLFKALDTNGDGRLDFNEYITVYYLCMNNKMIFCEECGVFLSGSYMSCLQCFDNDSGDPYNICYDCYNRNNIDHHKDATFVDDIKLQCLAVKGSADNNGSTTRSSGGKITTRDKLRTALLVVSAVKLGVVASSCSVM</sequence>
<dbReference type="Gene3D" id="1.10.238.10">
    <property type="entry name" value="EF-hand"/>
    <property type="match status" value="1"/>
</dbReference>
<dbReference type="STRING" id="180498.A0A067KM26"/>
<dbReference type="InterPro" id="IPR002048">
    <property type="entry name" value="EF_hand_dom"/>
</dbReference>
<dbReference type="OrthoDB" id="8785703at2759"/>
<keyword evidence="1" id="KW-0106">Calcium</keyword>
<accession>A0A067KM26</accession>
<evidence type="ECO:0000313" key="3">
    <source>
        <dbReference type="EMBL" id="KDP33330.1"/>
    </source>
</evidence>
<proteinExistence type="predicted"/>
<dbReference type="InterPro" id="IPR018247">
    <property type="entry name" value="EF_Hand_1_Ca_BS"/>
</dbReference>
<dbReference type="Proteomes" id="UP000027138">
    <property type="component" value="Unassembled WGS sequence"/>
</dbReference>
<gene>
    <name evidence="3" type="ORF">JCGZ_12879</name>
</gene>
<feature type="domain" description="EF-hand" evidence="2">
    <location>
        <begin position="52"/>
        <end position="87"/>
    </location>
</feature>
<dbReference type="PROSITE" id="PS00018">
    <property type="entry name" value="EF_HAND_1"/>
    <property type="match status" value="1"/>
</dbReference>
<keyword evidence="4" id="KW-1185">Reference proteome</keyword>
<dbReference type="GO" id="GO:0005509">
    <property type="term" value="F:calcium ion binding"/>
    <property type="evidence" value="ECO:0007669"/>
    <property type="project" value="InterPro"/>
</dbReference>
<dbReference type="InterPro" id="IPR011992">
    <property type="entry name" value="EF-hand-dom_pair"/>
</dbReference>
<evidence type="ECO:0000256" key="1">
    <source>
        <dbReference type="ARBA" id="ARBA00022837"/>
    </source>
</evidence>
<reference evidence="3 4" key="1">
    <citation type="journal article" date="2014" name="PLoS ONE">
        <title>Global Analysis of Gene Expression Profiles in Physic Nut (Jatropha curcas L.) Seedlings Exposed to Salt Stress.</title>
        <authorList>
            <person name="Zhang L."/>
            <person name="Zhang C."/>
            <person name="Wu P."/>
            <person name="Chen Y."/>
            <person name="Li M."/>
            <person name="Jiang H."/>
            <person name="Wu G."/>
        </authorList>
    </citation>
    <scope>NUCLEOTIDE SEQUENCE [LARGE SCALE GENOMIC DNA]</scope>
    <source>
        <strain evidence="4">cv. GZQX0401</strain>
        <tissue evidence="3">Young leaves</tissue>
    </source>
</reference>
<protein>
    <recommendedName>
        <fullName evidence="2">EF-hand domain-containing protein</fullName>
    </recommendedName>
</protein>
<dbReference type="Pfam" id="PF13499">
    <property type="entry name" value="EF-hand_7"/>
    <property type="match status" value="1"/>
</dbReference>
<evidence type="ECO:0000313" key="4">
    <source>
        <dbReference type="Proteomes" id="UP000027138"/>
    </source>
</evidence>
<dbReference type="PROSITE" id="PS50222">
    <property type="entry name" value="EF_HAND_2"/>
    <property type="match status" value="1"/>
</dbReference>
<dbReference type="AlphaFoldDB" id="A0A067KM26"/>
<dbReference type="SUPFAM" id="SSF47473">
    <property type="entry name" value="EF-hand"/>
    <property type="match status" value="1"/>
</dbReference>
<dbReference type="EMBL" id="KK914543">
    <property type="protein sequence ID" value="KDP33330.1"/>
    <property type="molecule type" value="Genomic_DNA"/>
</dbReference>